<gene>
    <name evidence="1" type="ORF">PoB_006765500</name>
</gene>
<evidence type="ECO:0000313" key="2">
    <source>
        <dbReference type="Proteomes" id="UP000735302"/>
    </source>
</evidence>
<protein>
    <submittedName>
        <fullName evidence="1">Uncharacterized protein</fullName>
    </submittedName>
</protein>
<sequence>MLRLKAIISLHHHLFYSIDTTHLECKFAGCGGHAGQSKFLVSQCRPRESGSEAFNVESRALEGPRLKSRVGSLCMQQFDGRDAEATELHLTMLSLSHSSPAIGALA</sequence>
<dbReference type="EMBL" id="BLXT01007673">
    <property type="protein sequence ID" value="GFO41150.1"/>
    <property type="molecule type" value="Genomic_DNA"/>
</dbReference>
<proteinExistence type="predicted"/>
<evidence type="ECO:0000313" key="1">
    <source>
        <dbReference type="EMBL" id="GFO41150.1"/>
    </source>
</evidence>
<organism evidence="1 2">
    <name type="scientific">Plakobranchus ocellatus</name>
    <dbReference type="NCBI Taxonomy" id="259542"/>
    <lineage>
        <taxon>Eukaryota</taxon>
        <taxon>Metazoa</taxon>
        <taxon>Spiralia</taxon>
        <taxon>Lophotrochozoa</taxon>
        <taxon>Mollusca</taxon>
        <taxon>Gastropoda</taxon>
        <taxon>Heterobranchia</taxon>
        <taxon>Euthyneura</taxon>
        <taxon>Panpulmonata</taxon>
        <taxon>Sacoglossa</taxon>
        <taxon>Placobranchoidea</taxon>
        <taxon>Plakobranchidae</taxon>
        <taxon>Plakobranchus</taxon>
    </lineage>
</organism>
<reference evidence="1 2" key="1">
    <citation type="journal article" date="2021" name="Elife">
        <title>Chloroplast acquisition without the gene transfer in kleptoplastic sea slugs, Plakobranchus ocellatus.</title>
        <authorList>
            <person name="Maeda T."/>
            <person name="Takahashi S."/>
            <person name="Yoshida T."/>
            <person name="Shimamura S."/>
            <person name="Takaki Y."/>
            <person name="Nagai Y."/>
            <person name="Toyoda A."/>
            <person name="Suzuki Y."/>
            <person name="Arimoto A."/>
            <person name="Ishii H."/>
            <person name="Satoh N."/>
            <person name="Nishiyama T."/>
            <person name="Hasebe M."/>
            <person name="Maruyama T."/>
            <person name="Minagawa J."/>
            <person name="Obokata J."/>
            <person name="Shigenobu S."/>
        </authorList>
    </citation>
    <scope>NUCLEOTIDE SEQUENCE [LARGE SCALE GENOMIC DNA]</scope>
</reference>
<accession>A0AAV4DAU2</accession>
<comment type="caution">
    <text evidence="1">The sequence shown here is derived from an EMBL/GenBank/DDBJ whole genome shotgun (WGS) entry which is preliminary data.</text>
</comment>
<dbReference type="AlphaFoldDB" id="A0AAV4DAU2"/>
<name>A0AAV4DAU2_9GAST</name>
<dbReference type="Proteomes" id="UP000735302">
    <property type="component" value="Unassembled WGS sequence"/>
</dbReference>
<keyword evidence="2" id="KW-1185">Reference proteome</keyword>